<organism evidence="2 3">
    <name type="scientific">Winogradskya humida</name>
    <dbReference type="NCBI Taxonomy" id="113566"/>
    <lineage>
        <taxon>Bacteria</taxon>
        <taxon>Bacillati</taxon>
        <taxon>Actinomycetota</taxon>
        <taxon>Actinomycetes</taxon>
        <taxon>Micromonosporales</taxon>
        <taxon>Micromonosporaceae</taxon>
        <taxon>Winogradskya</taxon>
    </lineage>
</organism>
<comment type="caution">
    <text evidence="2">The sequence shown here is derived from an EMBL/GenBank/DDBJ whole genome shotgun (WGS) entry which is preliminary data.</text>
</comment>
<name>A0ABQ3ZEZ8_9ACTN</name>
<evidence type="ECO:0000313" key="3">
    <source>
        <dbReference type="Proteomes" id="UP000603200"/>
    </source>
</evidence>
<keyword evidence="1" id="KW-0812">Transmembrane</keyword>
<dbReference type="Proteomes" id="UP000603200">
    <property type="component" value="Unassembled WGS sequence"/>
</dbReference>
<gene>
    <name evidence="2" type="ORF">Ahu01nite_002420</name>
</gene>
<keyword evidence="3" id="KW-1185">Reference proteome</keyword>
<sequence>MSGENSAHSELVASASASSVFTEPLAAIRDSVKWVMTATAAVAGALVAGLQLTAIGRMEYCWLFVAATAYIGAVSALGIILHKAAAVLLMPALTLSDLSERYVRAQQRVVSPSTEMDSVAAPDPNAADPLLAALSKRRGVLLPGPRLDVQKLYHEFKELTASQQIRTLSVRNSIRLQTIQQQATQLTRAANLYQAQAQYLRLRKTLGIAGSVVTLMVLAFAVSVGHQRPAVPAVTTPMPVSVVLTGSDDALRNADVPLDCPRIIAGMAIGGTFADPTVVTQPGYPRCPPMELHVTNDVGVAVPMPGASRANP</sequence>
<reference evidence="2 3" key="1">
    <citation type="submission" date="2021-01" db="EMBL/GenBank/DDBJ databases">
        <title>Whole genome shotgun sequence of Actinoplanes humidus NBRC 14915.</title>
        <authorList>
            <person name="Komaki H."/>
            <person name="Tamura T."/>
        </authorList>
    </citation>
    <scope>NUCLEOTIDE SEQUENCE [LARGE SCALE GENOMIC DNA]</scope>
    <source>
        <strain evidence="2 3">NBRC 14915</strain>
    </source>
</reference>
<accession>A0ABQ3ZEZ8</accession>
<feature type="transmembrane region" description="Helical" evidence="1">
    <location>
        <begin position="62"/>
        <end position="81"/>
    </location>
</feature>
<keyword evidence="1" id="KW-1133">Transmembrane helix</keyword>
<proteinExistence type="predicted"/>
<feature type="transmembrane region" description="Helical" evidence="1">
    <location>
        <begin position="34"/>
        <end position="56"/>
    </location>
</feature>
<evidence type="ECO:0000256" key="1">
    <source>
        <dbReference type="SAM" id="Phobius"/>
    </source>
</evidence>
<protein>
    <submittedName>
        <fullName evidence="2">Uncharacterized protein</fullName>
    </submittedName>
</protein>
<evidence type="ECO:0000313" key="2">
    <source>
        <dbReference type="EMBL" id="GIE17140.1"/>
    </source>
</evidence>
<dbReference type="EMBL" id="BOMN01000001">
    <property type="protein sequence ID" value="GIE17140.1"/>
    <property type="molecule type" value="Genomic_DNA"/>
</dbReference>
<keyword evidence="1" id="KW-0472">Membrane</keyword>